<accession>C6LZU4</accession>
<dbReference type="AlphaFoldDB" id="C6LZU4"/>
<dbReference type="EMBL" id="ACGJ01002925">
    <property type="protein sequence ID" value="EES98504.1"/>
    <property type="molecule type" value="Genomic_DNA"/>
</dbReference>
<dbReference type="Proteomes" id="UP000002488">
    <property type="component" value="Unassembled WGS sequence"/>
</dbReference>
<comment type="caution">
    <text evidence="1">The sequence shown here is derived from an EMBL/GenBank/DDBJ whole genome shotgun (WGS) entry which is preliminary data.</text>
</comment>
<name>C6LZU4_GIAIB</name>
<protein>
    <submittedName>
        <fullName evidence="1">Uncharacterized protein</fullName>
    </submittedName>
</protein>
<evidence type="ECO:0000313" key="1">
    <source>
        <dbReference type="EMBL" id="EES98504.1"/>
    </source>
</evidence>
<dbReference type="OrthoDB" id="2113341at2759"/>
<reference evidence="1 2" key="1">
    <citation type="journal article" date="2009" name="PLoS Pathog.">
        <title>Draft genome sequencing of giardia intestinalis assemblage B isolate GS: is human giardiasis caused by two different species?</title>
        <authorList>
            <person name="Franzen O."/>
            <person name="Jerlstrom-Hultqvist J."/>
            <person name="Castro E."/>
            <person name="Sherwood E."/>
            <person name="Ankarklev J."/>
            <person name="Reiner D.S."/>
            <person name="Palm D."/>
            <person name="Andersson J.O."/>
            <person name="Andersson B."/>
            <person name="Svard S.G."/>
        </authorList>
    </citation>
    <scope>NUCLEOTIDE SEQUENCE [LARGE SCALE GENOMIC DNA]</scope>
    <source>
        <strain evidence="2">ATCC 50581 / GS clone H7</strain>
    </source>
</reference>
<sequence length="892" mass="97228">MSIFPIVTAHVDPISSVQYVIQNLGSSSDTAVEAEAEALGPYLQIVLSAESVPRESIQALLVALDKRVIDPAICHIRLPLCAKALGEVLQDALSTLSMELEKMPGANANITNSSCTTNVVQLMLRYSVSACLSLTQSMGIVGLIRALDIYLSKDPTFDFIIQRCLFSHFFAPDLETLLKGVDTLCSRGRHATLSAAMSASTTPAVRGITTHLILHRPRDLFHTFAAGLEIEVYQASTSLKPFTLELLARGLTKRFPCDVSSFSDSWIDAFVGYILEHNGTPTFTVAFSTCFFIWVLHFHPIASTNSAQDIWLLTLLDRLVTVMTMCTRATKRFLLGLCTCIAILTNAEVAEFSCRQASKPQSASLGAEINLATAILMKLVKAVRMSMQVSPAPEPYQLLLIDTALPYIQALILSDKDAAAMHLHTLADSHTVVNISGSLTSSLASRDDLLLHIATGNIILQGDPYANQKPDSTLTCVQHSVAMENLTISTPVTIASVSRIAHTSLPGLLTEILEQEPISGDLLSTLHKAMPKSLEEAISLLQYPSGQAQSRYYHILALTSLPSVIKNTSQVIIISKARELLDSVLWLDDVATLQTIKGKGAWHALKAQSISGAIERAPYVVGTTLIESSLQRHKATIGGFMTGFRALTEVARHLTARQAICLLSTLNQHSHIFLHKMELTEPVFFTLTSLVDVMSRSPDKQALACTPLCCDSYTGYVVKKVLFSANESNSDSITKGEKVFISALIYTCAQSANALKLLLSEFSKQNNLLEQPANSSLSSPFLLTNLGPVGQTLKLFSVSAKALELSEEGCDVSIGNIIHNTNTKLVEYQTDYVQSLRGFDVIDKVTRIISSESSVDITCRSLLRDVAENILSFFGVKEYSELLLKKLNYHQS</sequence>
<gene>
    <name evidence="1" type="ORF">GL50581_4328</name>
</gene>
<proteinExistence type="predicted"/>
<dbReference type="OMA" id="VMTMCTR"/>
<evidence type="ECO:0000313" key="2">
    <source>
        <dbReference type="Proteomes" id="UP000002488"/>
    </source>
</evidence>
<dbReference type="VEuPathDB" id="GiardiaDB:GL50581_4328"/>
<organism evidence="1 2">
    <name type="scientific">Giardia intestinalis (strain ATCC 50581 / GS clone H7)</name>
    <name type="common">Giardia lamblia</name>
    <dbReference type="NCBI Taxonomy" id="598745"/>
    <lineage>
        <taxon>Eukaryota</taxon>
        <taxon>Metamonada</taxon>
        <taxon>Diplomonadida</taxon>
        <taxon>Hexamitidae</taxon>
        <taxon>Giardiinae</taxon>
        <taxon>Giardia</taxon>
    </lineage>
</organism>